<dbReference type="Pfam" id="PF01863">
    <property type="entry name" value="YgjP-like"/>
    <property type="match status" value="1"/>
</dbReference>
<name>A0A2S0L2X1_9FIRM</name>
<dbReference type="PANTHER" id="PTHR30399:SF1">
    <property type="entry name" value="UTP PYROPHOSPHATASE"/>
    <property type="match status" value="1"/>
</dbReference>
<dbReference type="InterPro" id="IPR053136">
    <property type="entry name" value="UTP_pyrophosphatase-like"/>
</dbReference>
<accession>A0A2S0L2X1</accession>
<dbReference type="InterPro" id="IPR002725">
    <property type="entry name" value="YgjP-like_metallopeptidase"/>
</dbReference>
<protein>
    <recommendedName>
        <fullName evidence="1">YgjP-like metallopeptidase domain-containing protein</fullName>
    </recommendedName>
</protein>
<keyword evidence="3" id="KW-1185">Reference proteome</keyword>
<dbReference type="PANTHER" id="PTHR30399">
    <property type="entry name" value="UNCHARACTERIZED PROTEIN YGJP"/>
    <property type="match status" value="1"/>
</dbReference>
<evidence type="ECO:0000313" key="2">
    <source>
        <dbReference type="EMBL" id="AVM47574.1"/>
    </source>
</evidence>
<evidence type="ECO:0000259" key="1">
    <source>
        <dbReference type="Pfam" id="PF01863"/>
    </source>
</evidence>
<reference evidence="3" key="1">
    <citation type="submission" date="2018-02" db="EMBL/GenBank/DDBJ databases">
        <authorList>
            <person name="Holder M.E."/>
            <person name="Ajami N.J."/>
            <person name="Petrosino J.F."/>
        </authorList>
    </citation>
    <scope>NUCLEOTIDE SEQUENCE [LARGE SCALE GENOMIC DNA]</scope>
    <source>
        <strain evidence="3">CCUG 47132</strain>
    </source>
</reference>
<dbReference type="Proteomes" id="UP000237883">
    <property type="component" value="Chromosome"/>
</dbReference>
<organism evidence="2 3">
    <name type="scientific">Mogibacterium diversum</name>
    <dbReference type="NCBI Taxonomy" id="114527"/>
    <lineage>
        <taxon>Bacteria</taxon>
        <taxon>Bacillati</taxon>
        <taxon>Bacillota</taxon>
        <taxon>Clostridia</taxon>
        <taxon>Peptostreptococcales</taxon>
        <taxon>Anaerovoracaceae</taxon>
        <taxon>Mogibacterium</taxon>
    </lineage>
</organism>
<dbReference type="KEGG" id="mdv:C5Q96_01290"/>
<dbReference type="CDD" id="cd07344">
    <property type="entry name" value="M48_yhfN_like"/>
    <property type="match status" value="1"/>
</dbReference>
<gene>
    <name evidence="2" type="ORF">C5Q96_01290</name>
</gene>
<evidence type="ECO:0000313" key="3">
    <source>
        <dbReference type="Proteomes" id="UP000237883"/>
    </source>
</evidence>
<dbReference type="AlphaFoldDB" id="A0A2S0L2X1"/>
<dbReference type="EMBL" id="CP027228">
    <property type="protein sequence ID" value="AVM47574.1"/>
    <property type="molecule type" value="Genomic_DNA"/>
</dbReference>
<feature type="domain" description="YgjP-like metallopeptidase" evidence="1">
    <location>
        <begin position="34"/>
        <end position="241"/>
    </location>
</feature>
<proteinExistence type="predicted"/>
<sequence length="248" mass="29248">MRRRHLRSKKCSEVHAINVDGETLIYTLERKNVRNINLRIRPDASIYVSAPHRVPLAEIEKFMISKGSFIVDTLERIMAAKADRSRYDDGDKAYFLGRPLEVKLSQGPRVNVCIDGDFLLIQMPEPNNVSARIELVKRWYRRQAIDVFMSVLHDVYDEFRFVYQVPFPHVTIRQMKSRWGSCRPDLGKITLNLLLVTASYEDLRYVVVHELAHFIEANHSKAFWDVVRRFEPNYKDRRRSLCKLPTKW</sequence>
<dbReference type="Gene3D" id="3.30.2010.10">
    <property type="entry name" value="Metalloproteases ('zincins'), catalytic domain"/>
    <property type="match status" value="1"/>
</dbReference>